<keyword evidence="3" id="KW-1185">Reference proteome</keyword>
<dbReference type="InterPro" id="IPR014004">
    <property type="entry name" value="Transpt-assoc_nodulatn_dom_bac"/>
</dbReference>
<protein>
    <submittedName>
        <fullName evidence="2">Osmotically-inducible protein OsmY, contains BON domain</fullName>
    </submittedName>
</protein>
<dbReference type="PROSITE" id="PS50914">
    <property type="entry name" value="BON"/>
    <property type="match status" value="3"/>
</dbReference>
<dbReference type="Proteomes" id="UP000184212">
    <property type="component" value="Unassembled WGS sequence"/>
</dbReference>
<evidence type="ECO:0000313" key="2">
    <source>
        <dbReference type="EMBL" id="SHG67451.1"/>
    </source>
</evidence>
<dbReference type="Pfam" id="PF04972">
    <property type="entry name" value="BON"/>
    <property type="match status" value="3"/>
</dbReference>
<dbReference type="EMBL" id="FQWQ01000001">
    <property type="protein sequence ID" value="SHG67451.1"/>
    <property type="molecule type" value="Genomic_DNA"/>
</dbReference>
<dbReference type="SMART" id="SM00749">
    <property type="entry name" value="BON"/>
    <property type="match status" value="3"/>
</dbReference>
<feature type="domain" description="BON" evidence="1">
    <location>
        <begin position="88"/>
        <end position="156"/>
    </location>
</feature>
<organism evidence="2 3">
    <name type="scientific">Chryseolinea serpens</name>
    <dbReference type="NCBI Taxonomy" id="947013"/>
    <lineage>
        <taxon>Bacteria</taxon>
        <taxon>Pseudomonadati</taxon>
        <taxon>Bacteroidota</taxon>
        <taxon>Cytophagia</taxon>
        <taxon>Cytophagales</taxon>
        <taxon>Fulvivirgaceae</taxon>
        <taxon>Chryseolinea</taxon>
    </lineage>
</organism>
<dbReference type="AlphaFoldDB" id="A0A1M5LQY6"/>
<proteinExistence type="predicted"/>
<reference evidence="2 3" key="1">
    <citation type="submission" date="2016-11" db="EMBL/GenBank/DDBJ databases">
        <authorList>
            <person name="Jaros S."/>
            <person name="Januszkiewicz K."/>
            <person name="Wedrychowicz H."/>
        </authorList>
    </citation>
    <scope>NUCLEOTIDE SEQUENCE [LARGE SCALE GENOMIC DNA]</scope>
    <source>
        <strain evidence="2 3">DSM 24574</strain>
    </source>
</reference>
<evidence type="ECO:0000313" key="3">
    <source>
        <dbReference type="Proteomes" id="UP000184212"/>
    </source>
</evidence>
<dbReference type="RefSeq" id="WP_178377038.1">
    <property type="nucleotide sequence ID" value="NZ_FQWQ01000001.1"/>
</dbReference>
<dbReference type="PANTHER" id="PTHR34606:SF15">
    <property type="entry name" value="BON DOMAIN-CONTAINING PROTEIN"/>
    <property type="match status" value="1"/>
</dbReference>
<dbReference type="Gene3D" id="3.30.1340.30">
    <property type="match status" value="3"/>
</dbReference>
<evidence type="ECO:0000259" key="1">
    <source>
        <dbReference type="PROSITE" id="PS50914"/>
    </source>
</evidence>
<feature type="domain" description="BON" evidence="1">
    <location>
        <begin position="159"/>
        <end position="227"/>
    </location>
</feature>
<dbReference type="InterPro" id="IPR051686">
    <property type="entry name" value="Lipoprotein_DolP"/>
</dbReference>
<dbReference type="InterPro" id="IPR007055">
    <property type="entry name" value="BON_dom"/>
</dbReference>
<feature type="domain" description="BON" evidence="1">
    <location>
        <begin position="13"/>
        <end position="81"/>
    </location>
</feature>
<gene>
    <name evidence="2" type="ORF">SAMN04488109_1349</name>
</gene>
<name>A0A1M5LQY6_9BACT</name>
<sequence length="234" mass="25645">MPTEMNNEIKMKADIKLESDILRAMTWEPLLRMEKIGVTARKGVITLTGKVESFMKKTEAEETAKKARGVVAVVNDIEIQLNNQTTKQDHEIAADLQKAFRANWDISADKITVSVEKGWITLKGDLEWSYQRDAAQAATRQIKGVTGLTNAITIRNVTIDKIEKLEIEKALVLSSAIDDREIHVTVTGNIVSLGGIVSTLYEKEQAGRIAQNTPGVAGVENGLAIAPESPQPNP</sequence>
<dbReference type="STRING" id="947013.SAMN04488109_1349"/>
<dbReference type="PANTHER" id="PTHR34606">
    <property type="entry name" value="BON DOMAIN-CONTAINING PROTEIN"/>
    <property type="match status" value="1"/>
</dbReference>
<accession>A0A1M5LQY6</accession>